<reference evidence="1 2" key="1">
    <citation type="submission" date="2022-06" db="EMBL/GenBank/DDBJ databases">
        <title>Halogeometricum sp. a new haloarchaeum isolate from saline soil.</title>
        <authorList>
            <person name="Strakova D."/>
            <person name="Galisteo C."/>
            <person name="Sanchez-Porro C."/>
            <person name="Ventosa A."/>
        </authorList>
    </citation>
    <scope>NUCLEOTIDE SEQUENCE [LARGE SCALE GENOMIC DNA]</scope>
    <source>
        <strain evidence="1 2">S1BR25-6</strain>
    </source>
</reference>
<keyword evidence="2" id="KW-1185">Reference proteome</keyword>
<evidence type="ECO:0008006" key="3">
    <source>
        <dbReference type="Google" id="ProtNLM"/>
    </source>
</evidence>
<comment type="caution">
    <text evidence="1">The sequence shown here is derived from an EMBL/GenBank/DDBJ whole genome shotgun (WGS) entry which is preliminary data.</text>
</comment>
<evidence type="ECO:0000313" key="2">
    <source>
        <dbReference type="Proteomes" id="UP001257060"/>
    </source>
</evidence>
<sequence length="377" mass="42383">MTTNHGYNTPSEGTVDWHHPLNENFWKIDLGVENRGLEENLGEYTPTKGAKFLAADTGKRYLGDGSQWVEAPVHQGRLVAPRRTSDPSDATEGQIWFRTDTDELRAFIGGTSETLTASHSDGDETGTIDLSMDTMDEVLSRWSLPINRRKLSINTSRQREGTGCLEINQPEGSYYGTAMQLRFEDQPEFGSGLDECHMRCWVMLDEDYAFENGFDGRVAGKGFPGFSGKWDSGAGSGGTRSDGTNGWSARGQLYRGDFHGGTKDQFSLAYYVYSADEYQTSIHPDKLMNKGQWYQLDRYCKMNSGKNTNDGVLKQWHDGELVIDERGFNFAWTSPYDSIEGIWNNFYYGGGWGAQPGTGNNYAYIDHMKVWDRENPP</sequence>
<name>A0ABU2GHJ7_9EURY</name>
<proteinExistence type="predicted"/>
<protein>
    <recommendedName>
        <fullName evidence="3">GH16 domain-containing protein</fullName>
    </recommendedName>
</protein>
<evidence type="ECO:0000313" key="1">
    <source>
        <dbReference type="EMBL" id="MDS0300290.1"/>
    </source>
</evidence>
<dbReference type="EMBL" id="JAMQOP010000003">
    <property type="protein sequence ID" value="MDS0300290.1"/>
    <property type="molecule type" value="Genomic_DNA"/>
</dbReference>
<gene>
    <name evidence="1" type="ORF">NDI76_16205</name>
</gene>
<dbReference type="Gene3D" id="2.60.120.200">
    <property type="match status" value="1"/>
</dbReference>
<dbReference type="RefSeq" id="WP_310925186.1">
    <property type="nucleotide sequence ID" value="NZ_JAMQOP010000003.1"/>
</dbReference>
<accession>A0ABU2GHJ7</accession>
<organism evidence="1 2">
    <name type="scientific">Halogeometricum salsisoli</name>
    <dbReference type="NCBI Taxonomy" id="2950536"/>
    <lineage>
        <taxon>Archaea</taxon>
        <taxon>Methanobacteriati</taxon>
        <taxon>Methanobacteriota</taxon>
        <taxon>Stenosarchaea group</taxon>
        <taxon>Halobacteria</taxon>
        <taxon>Halobacteriales</taxon>
        <taxon>Haloferacaceae</taxon>
        <taxon>Halogeometricum</taxon>
    </lineage>
</organism>
<dbReference type="Proteomes" id="UP001257060">
    <property type="component" value="Unassembled WGS sequence"/>
</dbReference>
<dbReference type="PANTHER" id="PTHR40124:SF1">
    <property type="entry name" value="DISAGGREGATASE RELATED REPEAT PROTEIN"/>
    <property type="match status" value="1"/>
</dbReference>
<dbReference type="PANTHER" id="PTHR40124">
    <property type="match status" value="1"/>
</dbReference>